<comment type="similarity">
    <text evidence="1">Belongs to the TMEM53 family.</text>
</comment>
<dbReference type="SUPFAM" id="SSF53474">
    <property type="entry name" value="alpha/beta-Hydrolases"/>
    <property type="match status" value="1"/>
</dbReference>
<evidence type="ECO:0000256" key="1">
    <source>
        <dbReference type="ARBA" id="ARBA00007387"/>
    </source>
</evidence>
<sequence length="328" mass="37948">MVQHHDTRTSFSHSKTMREDSQKTKSHHEEHRSVLVKLVKQFGNKHKLQFFPRDHIASNESNLVLPSPLVVILGWYGSKFRFVSKYAEIYNAWGYDVLAYIPDSWELFAKYYSEKGVKTILNIIEKDQKETESGFMIHSFSNNGGIFVSRMMEILESLSNEYTFVKKHYRGLIADSFPGVNTEDLGALAVLAGYSYDRKAEKIISDKTSIGIVGKIMRWIIYYLFYLYYFVFTGLFKTFFETYLAGLRKITAVFGCNSPILVIYAEQDFIVPAKQVHQFWSTLSDAKNLKLSCFKGNIEHIKIFIAEPEKYRSELGHFASKNVPHSKK</sequence>
<proteinExistence type="inferred from homology"/>
<accession>A0A6A5BKQ9</accession>
<dbReference type="AlphaFoldDB" id="A0A6A5BKQ9"/>
<evidence type="ECO:0000256" key="3">
    <source>
        <dbReference type="ARBA" id="ARBA00022989"/>
    </source>
</evidence>
<dbReference type="VEuPathDB" id="AmoebaDB:FDP41_006622"/>
<evidence type="ECO:0000313" key="9">
    <source>
        <dbReference type="EMBL" id="KAF0974590.1"/>
    </source>
</evidence>
<evidence type="ECO:0000256" key="6">
    <source>
        <dbReference type="ARBA" id="ARBA00034303"/>
    </source>
</evidence>
<feature type="region of interest" description="Disordered" evidence="7">
    <location>
        <begin position="1"/>
        <end position="31"/>
    </location>
</feature>
<evidence type="ECO:0000256" key="2">
    <source>
        <dbReference type="ARBA" id="ARBA00022692"/>
    </source>
</evidence>
<feature type="compositionally biased region" description="Basic and acidic residues" evidence="7">
    <location>
        <begin position="16"/>
        <end position="31"/>
    </location>
</feature>
<dbReference type="OMA" id="GVMHFLW"/>
<evidence type="ECO:0000256" key="5">
    <source>
        <dbReference type="ARBA" id="ARBA00023242"/>
    </source>
</evidence>
<evidence type="ECO:0000256" key="4">
    <source>
        <dbReference type="ARBA" id="ARBA00023136"/>
    </source>
</evidence>
<dbReference type="PANTHER" id="PTHR12265">
    <property type="entry name" value="TRANSMEMBRANE PROTEIN 53"/>
    <property type="match status" value="1"/>
</dbReference>
<dbReference type="GeneID" id="68113840"/>
<evidence type="ECO:0000256" key="8">
    <source>
        <dbReference type="SAM" id="Phobius"/>
    </source>
</evidence>
<keyword evidence="5" id="KW-0539">Nucleus</keyword>
<dbReference type="EMBL" id="VFQX01000052">
    <property type="protein sequence ID" value="KAF0974590.1"/>
    <property type="molecule type" value="Genomic_DNA"/>
</dbReference>
<keyword evidence="4 8" id="KW-0472">Membrane</keyword>
<comment type="subcellular location">
    <subcellularLocation>
        <location evidence="6">Nucleus outer membrane</location>
        <topology evidence="6">Single-pass membrane protein</topology>
    </subcellularLocation>
</comment>
<keyword evidence="3 8" id="KW-1133">Transmembrane helix</keyword>
<organism evidence="9 10">
    <name type="scientific">Naegleria fowleri</name>
    <name type="common">Brain eating amoeba</name>
    <dbReference type="NCBI Taxonomy" id="5763"/>
    <lineage>
        <taxon>Eukaryota</taxon>
        <taxon>Discoba</taxon>
        <taxon>Heterolobosea</taxon>
        <taxon>Tetramitia</taxon>
        <taxon>Eutetramitia</taxon>
        <taxon>Vahlkampfiidae</taxon>
        <taxon>Naegleria</taxon>
    </lineage>
</organism>
<keyword evidence="10" id="KW-1185">Reference proteome</keyword>
<evidence type="ECO:0008006" key="11">
    <source>
        <dbReference type="Google" id="ProtNLM"/>
    </source>
</evidence>
<dbReference type="GO" id="GO:0005640">
    <property type="term" value="C:nuclear outer membrane"/>
    <property type="evidence" value="ECO:0007669"/>
    <property type="project" value="UniProtKB-SubCell"/>
</dbReference>
<dbReference type="Pfam" id="PF05705">
    <property type="entry name" value="DUF829"/>
    <property type="match status" value="1"/>
</dbReference>
<dbReference type="PANTHER" id="PTHR12265:SF30">
    <property type="entry name" value="TRANSMEMBRANE PROTEIN 53"/>
    <property type="match status" value="1"/>
</dbReference>
<evidence type="ECO:0000256" key="7">
    <source>
        <dbReference type="SAM" id="MobiDB-lite"/>
    </source>
</evidence>
<dbReference type="InterPro" id="IPR029058">
    <property type="entry name" value="AB_hydrolase_fold"/>
</dbReference>
<dbReference type="Proteomes" id="UP000444721">
    <property type="component" value="Unassembled WGS sequence"/>
</dbReference>
<keyword evidence="2 8" id="KW-0812">Transmembrane</keyword>
<reference evidence="9 10" key="1">
    <citation type="journal article" date="2019" name="Sci. Rep.">
        <title>Nanopore sequencing improves the draft genome of the human pathogenic amoeba Naegleria fowleri.</title>
        <authorList>
            <person name="Liechti N."/>
            <person name="Schurch N."/>
            <person name="Bruggmann R."/>
            <person name="Wittwer M."/>
        </authorList>
    </citation>
    <scope>NUCLEOTIDE SEQUENCE [LARGE SCALE GENOMIC DNA]</scope>
    <source>
        <strain evidence="9 10">ATCC 30894</strain>
    </source>
</reference>
<dbReference type="VEuPathDB" id="AmoebaDB:NF0058060"/>
<dbReference type="OrthoDB" id="77878at2759"/>
<dbReference type="InterPro" id="IPR008547">
    <property type="entry name" value="DUF829_TMEM53"/>
</dbReference>
<feature type="transmembrane region" description="Helical" evidence="8">
    <location>
        <begin position="219"/>
        <end position="240"/>
    </location>
</feature>
<dbReference type="VEuPathDB" id="AmoebaDB:NfTy_088590"/>
<comment type="caution">
    <text evidence="9">The sequence shown here is derived from an EMBL/GenBank/DDBJ whole genome shotgun (WGS) entry which is preliminary data.</text>
</comment>
<protein>
    <recommendedName>
        <fullName evidence="11">Transmembrane protein 53</fullName>
    </recommendedName>
</protein>
<evidence type="ECO:0000313" key="10">
    <source>
        <dbReference type="Proteomes" id="UP000444721"/>
    </source>
</evidence>
<gene>
    <name evidence="9" type="ORF">FDP41_006622</name>
</gene>
<name>A0A6A5BKQ9_NAEFO</name>
<dbReference type="RefSeq" id="XP_044559303.1">
    <property type="nucleotide sequence ID" value="XM_044710278.1"/>
</dbReference>